<reference evidence="1" key="1">
    <citation type="journal article" date="2022" name="bioRxiv">
        <title>Sequencing and chromosome-scale assembly of the giantPleurodeles waltlgenome.</title>
        <authorList>
            <person name="Brown T."/>
            <person name="Elewa A."/>
            <person name="Iarovenko S."/>
            <person name="Subramanian E."/>
            <person name="Araus A.J."/>
            <person name="Petzold A."/>
            <person name="Susuki M."/>
            <person name="Suzuki K.-i.T."/>
            <person name="Hayashi T."/>
            <person name="Toyoda A."/>
            <person name="Oliveira C."/>
            <person name="Osipova E."/>
            <person name="Leigh N.D."/>
            <person name="Simon A."/>
            <person name="Yun M.H."/>
        </authorList>
    </citation>
    <scope>NUCLEOTIDE SEQUENCE</scope>
    <source>
        <strain evidence="1">20211129_DDA</strain>
        <tissue evidence="1">Liver</tissue>
    </source>
</reference>
<dbReference type="Proteomes" id="UP001066276">
    <property type="component" value="Chromosome 5"/>
</dbReference>
<proteinExistence type="predicted"/>
<sequence>MGSECSSDCLVETEFFSRGCDRLWGNKLDLDEKFLKFLDVGSTGALTAYNQEIVSSVPNVPDFTRQLITLLRGLTTVPHAFGIGALFLSMFLDLALNSVKRGPNFQSVLQKVFAYEKVSEIHVLMELYSMGWKVNVRDTQRLVAATAYFEMRLHSELLSAHNFMRQDYQLDTRALKLWMHGAILHVHMNIYLAALQGLTGPGATGPISSLIDEYIRDSEVILDMYQPFLRHQISLALLRGCKSVSNVTSCSEFIYGIWSREHPHFINGAHGSPTFRHCSSSILDTFVRKMRANCPAPRTFINYLNKVQSNLNTLVQDKGTFQIQ</sequence>
<dbReference type="EMBL" id="JANPWB010000009">
    <property type="protein sequence ID" value="KAJ1147814.1"/>
    <property type="molecule type" value="Genomic_DNA"/>
</dbReference>
<keyword evidence="2" id="KW-1185">Reference proteome</keyword>
<evidence type="ECO:0000313" key="1">
    <source>
        <dbReference type="EMBL" id="KAJ1147814.1"/>
    </source>
</evidence>
<organism evidence="1 2">
    <name type="scientific">Pleurodeles waltl</name>
    <name type="common">Iberian ribbed newt</name>
    <dbReference type="NCBI Taxonomy" id="8319"/>
    <lineage>
        <taxon>Eukaryota</taxon>
        <taxon>Metazoa</taxon>
        <taxon>Chordata</taxon>
        <taxon>Craniata</taxon>
        <taxon>Vertebrata</taxon>
        <taxon>Euteleostomi</taxon>
        <taxon>Amphibia</taxon>
        <taxon>Batrachia</taxon>
        <taxon>Caudata</taxon>
        <taxon>Salamandroidea</taxon>
        <taxon>Salamandridae</taxon>
        <taxon>Pleurodelinae</taxon>
        <taxon>Pleurodeles</taxon>
    </lineage>
</organism>
<comment type="caution">
    <text evidence="1">The sequence shown here is derived from an EMBL/GenBank/DDBJ whole genome shotgun (WGS) entry which is preliminary data.</text>
</comment>
<dbReference type="AlphaFoldDB" id="A0AAV7R9D5"/>
<name>A0AAV7R9D5_PLEWA</name>
<gene>
    <name evidence="1" type="ORF">NDU88_000669</name>
</gene>
<protein>
    <submittedName>
        <fullName evidence="1">Uncharacterized protein</fullName>
    </submittedName>
</protein>
<accession>A0AAV7R9D5</accession>
<evidence type="ECO:0000313" key="2">
    <source>
        <dbReference type="Proteomes" id="UP001066276"/>
    </source>
</evidence>